<organism evidence="2 3">
    <name type="scientific">Candidatus Sulfuritelmatomonas gaucii</name>
    <dbReference type="NCBI Taxonomy" id="2043161"/>
    <lineage>
        <taxon>Bacteria</taxon>
        <taxon>Pseudomonadati</taxon>
        <taxon>Acidobacteriota</taxon>
        <taxon>Terriglobia</taxon>
        <taxon>Terriglobales</taxon>
        <taxon>Acidobacteriaceae</taxon>
        <taxon>Candidatus Sulfuritelmatomonas</taxon>
    </lineage>
</organism>
<dbReference type="GO" id="GO:0070403">
    <property type="term" value="F:NAD+ binding"/>
    <property type="evidence" value="ECO:0007669"/>
    <property type="project" value="InterPro"/>
</dbReference>
<evidence type="ECO:0000259" key="1">
    <source>
        <dbReference type="Pfam" id="PF02737"/>
    </source>
</evidence>
<dbReference type="AlphaFoldDB" id="A0A2N9MAF2"/>
<dbReference type="GO" id="GO:0008691">
    <property type="term" value="F:3-hydroxybutyryl-CoA dehydrogenase activity"/>
    <property type="evidence" value="ECO:0007669"/>
    <property type="project" value="UniProtKB-EC"/>
</dbReference>
<dbReference type="InterPro" id="IPR006176">
    <property type="entry name" value="3-OHacyl-CoA_DH_NAD-bd"/>
</dbReference>
<dbReference type="EMBL" id="OKRB01000161">
    <property type="protein sequence ID" value="SPE32433.1"/>
    <property type="molecule type" value="Genomic_DNA"/>
</dbReference>
<sequence length="172" mass="18289">MTTVAIIGAGPLGRRLALGAARAGFRVLLEDVMPGNLHHARERMRQELGPEALPSVGFVSSIEDAVREADLVIDCVPDELESKLEILWLVDRMAPPRTVIATPTTNLSIADLASCTNRPEKCIAIADSQLGLAAGADVVLCAGPATSEETVALVCDFWRKLGFEAAVERSQA</sequence>
<accession>A0A2N9MAF2</accession>
<dbReference type="PANTHER" id="PTHR48075">
    <property type="entry name" value="3-HYDROXYACYL-COA DEHYDROGENASE FAMILY PROTEIN"/>
    <property type="match status" value="1"/>
</dbReference>
<name>A0A2N9MAF2_9BACT</name>
<evidence type="ECO:0000313" key="3">
    <source>
        <dbReference type="Proteomes" id="UP000239735"/>
    </source>
</evidence>
<dbReference type="EC" id="1.1.1.157" evidence="2"/>
<reference evidence="3" key="1">
    <citation type="submission" date="2018-02" db="EMBL/GenBank/DDBJ databases">
        <authorList>
            <person name="Hausmann B."/>
        </authorList>
    </citation>
    <scope>NUCLEOTIDE SEQUENCE [LARGE SCALE GENOMIC DNA]</scope>
    <source>
        <strain evidence="3">Peat soil MAG SbA5</strain>
    </source>
</reference>
<evidence type="ECO:0000313" key="2">
    <source>
        <dbReference type="EMBL" id="SPE32433.1"/>
    </source>
</evidence>
<dbReference type="Gene3D" id="3.40.50.720">
    <property type="entry name" value="NAD(P)-binding Rossmann-like Domain"/>
    <property type="match status" value="1"/>
</dbReference>
<dbReference type="InterPro" id="IPR036291">
    <property type="entry name" value="NAD(P)-bd_dom_sf"/>
</dbReference>
<dbReference type="Proteomes" id="UP000239735">
    <property type="component" value="Unassembled WGS sequence"/>
</dbReference>
<dbReference type="PANTHER" id="PTHR48075:SF5">
    <property type="entry name" value="3-HYDROXYBUTYRYL-COA DEHYDROGENASE"/>
    <property type="match status" value="1"/>
</dbReference>
<protein>
    <submittedName>
        <fullName evidence="2">Putative 3-hydroxybutyryl-CoA dehydrogenase</fullName>
        <ecNumber evidence="2">1.1.1.157</ecNumber>
    </submittedName>
</protein>
<proteinExistence type="predicted"/>
<dbReference type="Pfam" id="PF02737">
    <property type="entry name" value="3HCDH_N"/>
    <property type="match status" value="1"/>
</dbReference>
<dbReference type="GO" id="GO:0006631">
    <property type="term" value="P:fatty acid metabolic process"/>
    <property type="evidence" value="ECO:0007669"/>
    <property type="project" value="InterPro"/>
</dbReference>
<dbReference type="OrthoDB" id="111083at2"/>
<feature type="domain" description="3-hydroxyacyl-CoA dehydrogenase NAD binding" evidence="1">
    <location>
        <begin position="3"/>
        <end position="163"/>
    </location>
</feature>
<keyword evidence="2" id="KW-0560">Oxidoreductase</keyword>
<dbReference type="SUPFAM" id="SSF51735">
    <property type="entry name" value="NAD(P)-binding Rossmann-fold domains"/>
    <property type="match status" value="1"/>
</dbReference>
<gene>
    <name evidence="2" type="ORF">SBA5_980003</name>
</gene>